<keyword evidence="1" id="KW-1133">Transmembrane helix</keyword>
<feature type="transmembrane region" description="Helical" evidence="1">
    <location>
        <begin position="75"/>
        <end position="95"/>
    </location>
</feature>
<proteinExistence type="predicted"/>
<reference evidence="2" key="1">
    <citation type="journal article" date="2014" name="Int. J. Syst. Evol. Microbiol.">
        <title>Complete genome sequence of Corynebacterium casei LMG S-19264T (=DSM 44701T), isolated from a smear-ripened cheese.</title>
        <authorList>
            <consortium name="US DOE Joint Genome Institute (JGI-PGF)"/>
            <person name="Walter F."/>
            <person name="Albersmeier A."/>
            <person name="Kalinowski J."/>
            <person name="Ruckert C."/>
        </authorList>
    </citation>
    <scope>NUCLEOTIDE SEQUENCE</scope>
    <source>
        <strain evidence="2">CGMCC 1.12408</strain>
    </source>
</reference>
<reference evidence="2" key="2">
    <citation type="submission" date="2020-09" db="EMBL/GenBank/DDBJ databases">
        <authorList>
            <person name="Sun Q."/>
            <person name="Zhou Y."/>
        </authorList>
    </citation>
    <scope>NUCLEOTIDE SEQUENCE</scope>
    <source>
        <strain evidence="2">CGMCC 1.12408</strain>
    </source>
</reference>
<sequence>MFAQLFLGIFFIIKGIVEHIARKPNLFIPEAAVQNIPKEELSNYLKKVGKVHILLGAFIASMGQIEFWYKPELWIYITTYIVLGFGLIGILLYLNKRYSGSYIMRG</sequence>
<keyword evidence="1" id="KW-0812">Transmembrane</keyword>
<dbReference type="Proteomes" id="UP000613512">
    <property type="component" value="Unassembled WGS sequence"/>
</dbReference>
<dbReference type="RefSeq" id="WP_188382634.1">
    <property type="nucleotide sequence ID" value="NZ_BMEY01000001.1"/>
</dbReference>
<comment type="caution">
    <text evidence="2">The sequence shown here is derived from an EMBL/GenBank/DDBJ whole genome shotgun (WGS) entry which is preliminary data.</text>
</comment>
<evidence type="ECO:0000256" key="1">
    <source>
        <dbReference type="SAM" id="Phobius"/>
    </source>
</evidence>
<accession>A0A916W1G8</accession>
<evidence type="ECO:0000313" key="3">
    <source>
        <dbReference type="Proteomes" id="UP000613512"/>
    </source>
</evidence>
<evidence type="ECO:0000313" key="2">
    <source>
        <dbReference type="EMBL" id="GGA60025.1"/>
    </source>
</evidence>
<dbReference type="AlphaFoldDB" id="A0A916W1G8"/>
<gene>
    <name evidence="2" type="ORF">GCM10008025_00060</name>
</gene>
<organism evidence="2 3">
    <name type="scientific">Ornithinibacillus halotolerans</name>
    <dbReference type="NCBI Taxonomy" id="1274357"/>
    <lineage>
        <taxon>Bacteria</taxon>
        <taxon>Bacillati</taxon>
        <taxon>Bacillota</taxon>
        <taxon>Bacilli</taxon>
        <taxon>Bacillales</taxon>
        <taxon>Bacillaceae</taxon>
        <taxon>Ornithinibacillus</taxon>
    </lineage>
</organism>
<dbReference type="EMBL" id="BMEY01000001">
    <property type="protein sequence ID" value="GGA60025.1"/>
    <property type="molecule type" value="Genomic_DNA"/>
</dbReference>
<name>A0A916W1G8_9BACI</name>
<feature type="transmembrane region" description="Helical" evidence="1">
    <location>
        <begin position="51"/>
        <end position="69"/>
    </location>
</feature>
<evidence type="ECO:0008006" key="4">
    <source>
        <dbReference type="Google" id="ProtNLM"/>
    </source>
</evidence>
<keyword evidence="1" id="KW-0472">Membrane</keyword>
<keyword evidence="3" id="KW-1185">Reference proteome</keyword>
<protein>
    <recommendedName>
        <fullName evidence="4">DUF3784 domain-containing protein</fullName>
    </recommendedName>
</protein>